<comment type="caution">
    <text evidence="2">The sequence shown here is derived from an EMBL/GenBank/DDBJ whole genome shotgun (WGS) entry which is preliminary data.</text>
</comment>
<proteinExistence type="predicted"/>
<feature type="transmembrane region" description="Helical" evidence="1">
    <location>
        <begin position="100"/>
        <end position="126"/>
    </location>
</feature>
<reference evidence="2 3" key="1">
    <citation type="submission" date="2019-10" db="EMBL/GenBank/DDBJ databases">
        <authorList>
            <person name="Palmer J.M."/>
        </authorList>
    </citation>
    <scope>NUCLEOTIDE SEQUENCE [LARGE SCALE GENOMIC DNA]</scope>
    <source>
        <strain evidence="2 3">TWF506</strain>
    </source>
</reference>
<feature type="transmembrane region" description="Helical" evidence="1">
    <location>
        <begin position="68"/>
        <end position="88"/>
    </location>
</feature>
<dbReference type="EMBL" id="JAVHJM010000005">
    <property type="protein sequence ID" value="KAK6513615.1"/>
    <property type="molecule type" value="Genomic_DNA"/>
</dbReference>
<dbReference type="Proteomes" id="UP001307849">
    <property type="component" value="Unassembled WGS sequence"/>
</dbReference>
<keyword evidence="1" id="KW-1133">Transmembrane helix</keyword>
<evidence type="ECO:0000313" key="3">
    <source>
        <dbReference type="Proteomes" id="UP001307849"/>
    </source>
</evidence>
<evidence type="ECO:0000256" key="1">
    <source>
        <dbReference type="SAM" id="Phobius"/>
    </source>
</evidence>
<keyword evidence="3" id="KW-1185">Reference proteome</keyword>
<feature type="transmembrane region" description="Helical" evidence="1">
    <location>
        <begin position="146"/>
        <end position="167"/>
    </location>
</feature>
<protein>
    <submittedName>
        <fullName evidence="2">Uncharacterized protein</fullName>
    </submittedName>
</protein>
<keyword evidence="1" id="KW-0472">Membrane</keyword>
<accession>A0AAN8PF16</accession>
<evidence type="ECO:0000313" key="2">
    <source>
        <dbReference type="EMBL" id="KAK6513615.1"/>
    </source>
</evidence>
<sequence>MEGATHLYIIPRHERRPTDGRYIRLPLSTDGPFYPLSTLRLPPFPPQPTNAYFTAPYASPDELRELDIIHLSSTILSTILYISSTLLYSNDMEDWSVFKIIWFTAVVMVVNSFIYRWGYFYFSLWVGRFEWHLERPLWGVGGVEHFGLMGFWRLWVGVKGLFLDYYWKERGRRRRRRRGDGYGYGYGVLEGCEEGCEECEADLWDEGLGDGFRREDEDTESEGDVDEGVGLLGSRGVRRRRSVVSIGFEGV</sequence>
<organism evidence="2 3">
    <name type="scientific">Arthrobotrys conoides</name>
    <dbReference type="NCBI Taxonomy" id="74498"/>
    <lineage>
        <taxon>Eukaryota</taxon>
        <taxon>Fungi</taxon>
        <taxon>Dikarya</taxon>
        <taxon>Ascomycota</taxon>
        <taxon>Pezizomycotina</taxon>
        <taxon>Orbiliomycetes</taxon>
        <taxon>Orbiliales</taxon>
        <taxon>Orbiliaceae</taxon>
        <taxon>Arthrobotrys</taxon>
    </lineage>
</organism>
<name>A0AAN8PF16_9PEZI</name>
<gene>
    <name evidence="2" type="ORF">TWF506_008052</name>
</gene>
<keyword evidence="1" id="KW-0812">Transmembrane</keyword>
<dbReference type="AlphaFoldDB" id="A0AAN8PF16"/>